<feature type="domain" description="tRNA-specific 2-thiouridylase MnmA-like central" evidence="13">
    <location>
        <begin position="310"/>
        <end position="376"/>
    </location>
</feature>
<dbReference type="EC" id="2.8.1.14" evidence="3"/>
<evidence type="ECO:0000256" key="8">
    <source>
        <dbReference type="ARBA" id="ARBA00022840"/>
    </source>
</evidence>
<dbReference type="STRING" id="1344418.A0A1D2VQX9"/>
<gene>
    <name evidence="14" type="ORF">ASCRUDRAFT_5912</name>
</gene>
<evidence type="ECO:0000256" key="3">
    <source>
        <dbReference type="ARBA" id="ARBA00011953"/>
    </source>
</evidence>
<comment type="function">
    <text evidence="1">Catalyzes the 2-thiolation of uridine at the wobble position (U34) of mitochondrial tRNA(Lys), tRNA(Glu) and tRNA(Gln). Required for the formation of 5-taurinomethyl-2-thiouridine (tm5s2U) of mitochondrial tRNA(Lys), tRNA(Glu), and tRNA(Gln) at the wobble position. ATP is required to activate the C2 atom of the wobble base.</text>
</comment>
<dbReference type="GO" id="GO:0008168">
    <property type="term" value="F:methyltransferase activity"/>
    <property type="evidence" value="ECO:0007669"/>
    <property type="project" value="UniProtKB-KW"/>
</dbReference>
<dbReference type="Gene3D" id="2.30.30.280">
    <property type="entry name" value="Adenine nucleotide alpha hydrolases-like domains"/>
    <property type="match status" value="1"/>
</dbReference>
<evidence type="ECO:0000259" key="12">
    <source>
        <dbReference type="Pfam" id="PF20258"/>
    </source>
</evidence>
<feature type="domain" description="tRNA-specific 2-thiouridylase MnmA-like C-terminal" evidence="12">
    <location>
        <begin position="388"/>
        <end position="476"/>
    </location>
</feature>
<evidence type="ECO:0000256" key="5">
    <source>
        <dbReference type="ARBA" id="ARBA00022679"/>
    </source>
</evidence>
<dbReference type="CDD" id="cd01998">
    <property type="entry name" value="MnmA_TRMU-like"/>
    <property type="match status" value="1"/>
</dbReference>
<comment type="catalytic activity">
    <reaction evidence="11">
        <text>5-taurinomethyluridine(34) in tRNA + S-sulfanyl-L-cysteinyl-[protein] + AH2 + ATP = 5-taurinomethyl-2-thiouridine(34) in tRNA + L-cysteinyl-[protein] + A + AMP + diphosphate + H(+)</text>
        <dbReference type="Rhea" id="RHEA:47040"/>
        <dbReference type="Rhea" id="RHEA-COMP:10131"/>
        <dbReference type="Rhea" id="RHEA-COMP:11726"/>
        <dbReference type="Rhea" id="RHEA-COMP:11732"/>
        <dbReference type="Rhea" id="RHEA-COMP:11733"/>
        <dbReference type="ChEBI" id="CHEBI:13193"/>
        <dbReference type="ChEBI" id="CHEBI:15378"/>
        <dbReference type="ChEBI" id="CHEBI:17499"/>
        <dbReference type="ChEBI" id="CHEBI:29950"/>
        <dbReference type="ChEBI" id="CHEBI:30616"/>
        <dbReference type="ChEBI" id="CHEBI:33019"/>
        <dbReference type="ChEBI" id="CHEBI:61963"/>
        <dbReference type="ChEBI" id="CHEBI:87171"/>
        <dbReference type="ChEBI" id="CHEBI:87172"/>
        <dbReference type="ChEBI" id="CHEBI:456215"/>
        <dbReference type="EC" id="2.8.1.14"/>
    </reaction>
</comment>
<dbReference type="InParanoid" id="A0A1D2VQX9"/>
<evidence type="ECO:0000256" key="9">
    <source>
        <dbReference type="ARBA" id="ARBA00022884"/>
    </source>
</evidence>
<dbReference type="AlphaFoldDB" id="A0A1D2VQX9"/>
<dbReference type="Pfam" id="PF03054">
    <property type="entry name" value="tRNA_Me_trans"/>
    <property type="match status" value="1"/>
</dbReference>
<dbReference type="GO" id="GO:0000049">
    <property type="term" value="F:tRNA binding"/>
    <property type="evidence" value="ECO:0007669"/>
    <property type="project" value="UniProtKB-KW"/>
</dbReference>
<accession>A0A1D2VQX9</accession>
<dbReference type="GO" id="GO:0032259">
    <property type="term" value="P:methylation"/>
    <property type="evidence" value="ECO:0007669"/>
    <property type="project" value="UniProtKB-KW"/>
</dbReference>
<keyword evidence="4" id="KW-0820">tRNA-binding</keyword>
<dbReference type="InterPro" id="IPR014729">
    <property type="entry name" value="Rossmann-like_a/b/a_fold"/>
</dbReference>
<dbReference type="NCBIfam" id="TIGR00420">
    <property type="entry name" value="trmU"/>
    <property type="match status" value="1"/>
</dbReference>
<dbReference type="Proteomes" id="UP000095038">
    <property type="component" value="Unassembled WGS sequence"/>
</dbReference>
<dbReference type="GO" id="GO:0005739">
    <property type="term" value="C:mitochondrion"/>
    <property type="evidence" value="ECO:0007669"/>
    <property type="project" value="EnsemblFungi"/>
</dbReference>
<evidence type="ECO:0000256" key="4">
    <source>
        <dbReference type="ARBA" id="ARBA00022555"/>
    </source>
</evidence>
<name>A0A1D2VQX9_9ASCO</name>
<dbReference type="Gene3D" id="2.40.30.10">
    <property type="entry name" value="Translation factors"/>
    <property type="match status" value="1"/>
</dbReference>
<evidence type="ECO:0000256" key="6">
    <source>
        <dbReference type="ARBA" id="ARBA00022694"/>
    </source>
</evidence>
<dbReference type="InterPro" id="IPR046885">
    <property type="entry name" value="MnmA-like_C"/>
</dbReference>
<dbReference type="PANTHER" id="PTHR11933">
    <property type="entry name" value="TRNA 5-METHYLAMINOMETHYL-2-THIOURIDYLATE -METHYLTRANSFERASE"/>
    <property type="match status" value="1"/>
</dbReference>
<evidence type="ECO:0000256" key="1">
    <source>
        <dbReference type="ARBA" id="ARBA00003986"/>
    </source>
</evidence>
<keyword evidence="7" id="KW-0547">Nucleotide-binding</keyword>
<dbReference type="FunFam" id="3.40.50.620:FF:000115">
    <property type="entry name" value="tRNA-specific 2-thiouridylase MnmA"/>
    <property type="match status" value="1"/>
</dbReference>
<evidence type="ECO:0000256" key="2">
    <source>
        <dbReference type="ARBA" id="ARBA00006191"/>
    </source>
</evidence>
<dbReference type="InterPro" id="IPR023382">
    <property type="entry name" value="MnmA-like_central_sf"/>
</dbReference>
<reference evidence="15" key="1">
    <citation type="submission" date="2016-05" db="EMBL/GenBank/DDBJ databases">
        <title>Comparative genomics of biotechnologically important yeasts.</title>
        <authorList>
            <consortium name="DOE Joint Genome Institute"/>
            <person name="Riley R."/>
            <person name="Haridas S."/>
            <person name="Wolfe K.H."/>
            <person name="Lopes M.R."/>
            <person name="Hittinger C.T."/>
            <person name="Goker M."/>
            <person name="Salamov A."/>
            <person name="Wisecaver J."/>
            <person name="Long T.M."/>
            <person name="Aerts A.L."/>
            <person name="Barry K."/>
            <person name="Choi C."/>
            <person name="Clum A."/>
            <person name="Coughlan A.Y."/>
            <person name="Deshpande S."/>
            <person name="Douglass A.P."/>
            <person name="Hanson S.J."/>
            <person name="Klenk H.-P."/>
            <person name="Labutti K."/>
            <person name="Lapidus A."/>
            <person name="Lindquist E."/>
            <person name="Lipzen A."/>
            <person name="Meier-Kolthoff J.P."/>
            <person name="Ohm R.A."/>
            <person name="Otillar R.P."/>
            <person name="Pangilinan J."/>
            <person name="Peng Y."/>
            <person name="Rokas A."/>
            <person name="Rosa C.A."/>
            <person name="Scheuner C."/>
            <person name="Sibirny A.A."/>
            <person name="Slot J.C."/>
            <person name="Stielow J.B."/>
            <person name="Sun H."/>
            <person name="Kurtzman C.P."/>
            <person name="Blackwell M."/>
            <person name="Grigoriev I.V."/>
            <person name="Jeffries T.W."/>
        </authorList>
    </citation>
    <scope>NUCLEOTIDE SEQUENCE [LARGE SCALE GENOMIC DNA]</scope>
    <source>
        <strain evidence="15">DSM 1968</strain>
    </source>
</reference>
<keyword evidence="9" id="KW-0694">RNA-binding</keyword>
<dbReference type="SUPFAM" id="SSF52402">
    <property type="entry name" value="Adenine nucleotide alpha hydrolases-like"/>
    <property type="match status" value="1"/>
</dbReference>
<dbReference type="InterPro" id="IPR004506">
    <property type="entry name" value="MnmA-like"/>
</dbReference>
<dbReference type="Pfam" id="PF20258">
    <property type="entry name" value="tRNA_Me_trans_C"/>
    <property type="match status" value="1"/>
</dbReference>
<dbReference type="FunCoup" id="A0A1D2VQX9">
    <property type="interactions" value="375"/>
</dbReference>
<evidence type="ECO:0000313" key="15">
    <source>
        <dbReference type="Proteomes" id="UP000095038"/>
    </source>
</evidence>
<keyword evidence="6" id="KW-0819">tRNA processing</keyword>
<evidence type="ECO:0000313" key="14">
    <source>
        <dbReference type="EMBL" id="ODV64023.1"/>
    </source>
</evidence>
<evidence type="ECO:0000259" key="13">
    <source>
        <dbReference type="Pfam" id="PF20259"/>
    </source>
</evidence>
<dbReference type="Pfam" id="PF20259">
    <property type="entry name" value="tRNA_Me_trans_M"/>
    <property type="match status" value="1"/>
</dbReference>
<proteinExistence type="inferred from homology"/>
<comment type="similarity">
    <text evidence="2">Belongs to the MnmA/TRMU family.</text>
</comment>
<dbReference type="GeneID" id="30964860"/>
<dbReference type="RefSeq" id="XP_020050330.1">
    <property type="nucleotide sequence ID" value="XM_020191224.1"/>
</dbReference>
<keyword evidence="10" id="KW-1015">Disulfide bond</keyword>
<dbReference type="NCBIfam" id="NF001138">
    <property type="entry name" value="PRK00143.1"/>
    <property type="match status" value="1"/>
</dbReference>
<dbReference type="FunFam" id="2.30.30.280:FF:000001">
    <property type="entry name" value="tRNA-specific 2-thiouridylase MnmA"/>
    <property type="match status" value="1"/>
</dbReference>
<keyword evidence="5 14" id="KW-0808">Transferase</keyword>
<evidence type="ECO:0000256" key="10">
    <source>
        <dbReference type="ARBA" id="ARBA00023157"/>
    </source>
</evidence>
<keyword evidence="8" id="KW-0067">ATP-binding</keyword>
<keyword evidence="15" id="KW-1185">Reference proteome</keyword>
<protein>
    <recommendedName>
        <fullName evidence="3">tRNA-5-taurinomethyluridine 2-sulfurtransferase</fullName>
        <ecNumber evidence="3">2.8.1.14</ecNumber>
    </recommendedName>
</protein>
<sequence>MVLGNSTNYLRNILPSIKSILTQISSSVSHPSSNFSKPLQLKKEIPNIDYNDDIDNKASINTKTKAKNSNSNNYKTLPLRYLDETIYKQMEPNENDQIFVAISSGVDSSVTAALLKQKYKNIQAIYMANWSQTSNCIEKDWNDVQDLCQFLNIPCKRLNFEKDYWFNVFEPMIEMYKNGLTPNPDIYCNQFVKFGKLFNYLDEYQKNHKPITPSSNWWLATGHYARIMNHIPSNQFHLLRSLYPNKDQSFYLSKISPSILNHLLLPVGHYSKTQIRQLAKDFNLPTASKPDSQGLCFVNPSNTKNGKFRKFLNDFIQPKPGNIITKDGTIFGQHQGLWHGTIGQKSGISMPQGNQLYKGVWYISEKRIASNELVIVKGGDNVDLFTNTMIVKNWTWMGNDLNFQQINQILSNKKNDHELCVQYISLQKPLKISNFNLVNNKLNEIQISLTQLARAITPGQNMVLYDGNRILGCGIIQKSFKLNL</sequence>
<evidence type="ECO:0000256" key="11">
    <source>
        <dbReference type="ARBA" id="ARBA00049564"/>
    </source>
</evidence>
<keyword evidence="14" id="KW-0489">Methyltransferase</keyword>
<dbReference type="GO" id="GO:1990799">
    <property type="term" value="P:mitochondrial tRNA wobble position uridine thiolation"/>
    <property type="evidence" value="ECO:0007669"/>
    <property type="project" value="EnsemblFungi"/>
</dbReference>
<organism evidence="14 15">
    <name type="scientific">Ascoidea rubescens DSM 1968</name>
    <dbReference type="NCBI Taxonomy" id="1344418"/>
    <lineage>
        <taxon>Eukaryota</taxon>
        <taxon>Fungi</taxon>
        <taxon>Dikarya</taxon>
        <taxon>Ascomycota</taxon>
        <taxon>Saccharomycotina</taxon>
        <taxon>Saccharomycetes</taxon>
        <taxon>Ascoideaceae</taxon>
        <taxon>Ascoidea</taxon>
    </lineage>
</organism>
<dbReference type="GO" id="GO:0005524">
    <property type="term" value="F:ATP binding"/>
    <property type="evidence" value="ECO:0007669"/>
    <property type="project" value="UniProtKB-KW"/>
</dbReference>
<dbReference type="OrthoDB" id="3685at2759"/>
<dbReference type="InterPro" id="IPR046884">
    <property type="entry name" value="MnmA-like_central"/>
</dbReference>
<dbReference type="PANTHER" id="PTHR11933:SF5">
    <property type="entry name" value="MITOCHONDRIAL TRNA-SPECIFIC 2-THIOURIDYLASE 1"/>
    <property type="match status" value="1"/>
</dbReference>
<dbReference type="Gene3D" id="3.40.50.620">
    <property type="entry name" value="HUPs"/>
    <property type="match status" value="1"/>
</dbReference>
<dbReference type="EMBL" id="KV454475">
    <property type="protein sequence ID" value="ODV64023.1"/>
    <property type="molecule type" value="Genomic_DNA"/>
</dbReference>
<evidence type="ECO:0000256" key="7">
    <source>
        <dbReference type="ARBA" id="ARBA00022741"/>
    </source>
</evidence>
<dbReference type="GO" id="GO:0103016">
    <property type="term" value="F:tRNA-uridine 2-sulfurtransferase activity"/>
    <property type="evidence" value="ECO:0007669"/>
    <property type="project" value="EnsemblFungi"/>
</dbReference>